<proteinExistence type="predicted"/>
<name>A0A225VGK7_9STRA</name>
<dbReference type="EMBL" id="NBNE01005413">
    <property type="protein sequence ID" value="OWZ03620.1"/>
    <property type="molecule type" value="Genomic_DNA"/>
</dbReference>
<reference evidence="2" key="1">
    <citation type="submission" date="2017-03" db="EMBL/GenBank/DDBJ databases">
        <title>Phytopthora megakarya and P. palmivora, two closely related causual agents of cacao black pod achieved similar genome size and gene model numbers by different mechanisms.</title>
        <authorList>
            <person name="Ali S."/>
            <person name="Shao J."/>
            <person name="Larry D.J."/>
            <person name="Kronmiller B."/>
            <person name="Shen D."/>
            <person name="Strem M.D."/>
            <person name="Melnick R.L."/>
            <person name="Guiltinan M.J."/>
            <person name="Tyler B.M."/>
            <person name="Meinhardt L.W."/>
            <person name="Bailey B.A."/>
        </authorList>
    </citation>
    <scope>NUCLEOTIDE SEQUENCE [LARGE SCALE GENOMIC DNA]</scope>
    <source>
        <strain evidence="2">zdho120</strain>
    </source>
</reference>
<comment type="caution">
    <text evidence="1">The sequence shown here is derived from an EMBL/GenBank/DDBJ whole genome shotgun (WGS) entry which is preliminary data.</text>
</comment>
<protein>
    <submittedName>
        <fullName evidence="1">Uncharacterized protein</fullName>
    </submittedName>
</protein>
<dbReference type="OrthoDB" id="104567at2759"/>
<keyword evidence="2" id="KW-1185">Reference proteome</keyword>
<dbReference type="Proteomes" id="UP000198211">
    <property type="component" value="Unassembled WGS sequence"/>
</dbReference>
<organism evidence="1 2">
    <name type="scientific">Phytophthora megakarya</name>
    <dbReference type="NCBI Taxonomy" id="4795"/>
    <lineage>
        <taxon>Eukaryota</taxon>
        <taxon>Sar</taxon>
        <taxon>Stramenopiles</taxon>
        <taxon>Oomycota</taxon>
        <taxon>Peronosporomycetes</taxon>
        <taxon>Peronosporales</taxon>
        <taxon>Peronosporaceae</taxon>
        <taxon>Phytophthora</taxon>
    </lineage>
</organism>
<gene>
    <name evidence="1" type="ORF">PHMEG_00024611</name>
</gene>
<evidence type="ECO:0000313" key="2">
    <source>
        <dbReference type="Proteomes" id="UP000198211"/>
    </source>
</evidence>
<accession>A0A225VGK7</accession>
<dbReference type="AlphaFoldDB" id="A0A225VGK7"/>
<evidence type="ECO:0000313" key="1">
    <source>
        <dbReference type="EMBL" id="OWZ03620.1"/>
    </source>
</evidence>
<sequence length="188" mass="21722">MTLEYRIDRKDRGGWITQRSLSAFYLTNERRLQSVPSSSEIDAYQYNMRNSARLMHCAAKGKRGKQIRLNNTRERGVNVINFTVGDYVSRVDEEHGKKLQVMWVRPYQVTRVDTHSFRVKHLVAGDEQADHASGLKFYSDDSLEVTDGLLKHVFSQGIVLSVDKLKDPKWVSAINDFDIFILIGWKDL</sequence>